<evidence type="ECO:0000259" key="2">
    <source>
        <dbReference type="Pfam" id="PF02463"/>
    </source>
</evidence>
<proteinExistence type="predicted"/>
<dbReference type="PANTHER" id="PTHR32182:SF0">
    <property type="entry name" value="DNA REPLICATION AND REPAIR PROTEIN RECF"/>
    <property type="match status" value="1"/>
</dbReference>
<evidence type="ECO:0000313" key="4">
    <source>
        <dbReference type="Proteomes" id="UP000294395"/>
    </source>
</evidence>
<dbReference type="GO" id="GO:0006302">
    <property type="term" value="P:double-strand break repair"/>
    <property type="evidence" value="ECO:0007669"/>
    <property type="project" value="TreeGrafter"/>
</dbReference>
<accession>A0A4P7B0C9</accession>
<dbReference type="GO" id="GO:0000731">
    <property type="term" value="P:DNA synthesis involved in DNA repair"/>
    <property type="evidence" value="ECO:0007669"/>
    <property type="project" value="TreeGrafter"/>
</dbReference>
<dbReference type="InterPro" id="IPR027417">
    <property type="entry name" value="P-loop_NTPase"/>
</dbReference>
<dbReference type="Proteomes" id="UP000294395">
    <property type="component" value="Chromosome"/>
</dbReference>
<feature type="coiled-coil region" evidence="1">
    <location>
        <begin position="368"/>
        <end position="405"/>
    </location>
</feature>
<keyword evidence="1" id="KW-0175">Coiled coil</keyword>
<evidence type="ECO:0000313" key="3">
    <source>
        <dbReference type="EMBL" id="QBQ14957.1"/>
    </source>
</evidence>
<dbReference type="Pfam" id="PF02463">
    <property type="entry name" value="SMC_N"/>
    <property type="match status" value="1"/>
</dbReference>
<dbReference type="InterPro" id="IPR003395">
    <property type="entry name" value="RecF/RecN/SMC_N"/>
</dbReference>
<dbReference type="EMBL" id="CP038009">
    <property type="protein sequence ID" value="QBQ14957.1"/>
    <property type="molecule type" value="Genomic_DNA"/>
</dbReference>
<evidence type="ECO:0000256" key="1">
    <source>
        <dbReference type="SAM" id="Coils"/>
    </source>
</evidence>
<name>A0A4P7B0C9_ACIHA</name>
<dbReference type="SUPFAM" id="SSF52540">
    <property type="entry name" value="P-loop containing nucleoside triphosphate hydrolases"/>
    <property type="match status" value="1"/>
</dbReference>
<dbReference type="AlphaFoldDB" id="A0A4P7B0C9"/>
<reference evidence="3 4" key="1">
    <citation type="submission" date="2019-03" db="EMBL/GenBank/DDBJ databases">
        <title>Complete genome sequence of two outbreak-associated Acinetobacter haemolyticus strains.</title>
        <authorList>
            <person name="Bai L."/>
            <person name="Zhang S.-C."/>
            <person name="Deng Y."/>
            <person name="Song C.-C."/>
            <person name="Kang G.-B."/>
            <person name="Dong Y."/>
            <person name="Wang Y."/>
            <person name="Gao F."/>
            <person name="Huang H."/>
        </authorList>
    </citation>
    <scope>NUCLEOTIDE SEQUENCE [LARGE SCALE GENOMIC DNA]</scope>
    <source>
        <strain evidence="3 4">TJR01</strain>
    </source>
</reference>
<dbReference type="PANTHER" id="PTHR32182">
    <property type="entry name" value="DNA REPLICATION AND REPAIR PROTEIN RECF"/>
    <property type="match status" value="1"/>
</dbReference>
<organism evidence="3 4">
    <name type="scientific">Acinetobacter haemolyticus</name>
    <dbReference type="NCBI Taxonomy" id="29430"/>
    <lineage>
        <taxon>Bacteria</taxon>
        <taxon>Pseudomonadati</taxon>
        <taxon>Pseudomonadota</taxon>
        <taxon>Gammaproteobacteria</taxon>
        <taxon>Moraxellales</taxon>
        <taxon>Moraxellaceae</taxon>
        <taxon>Acinetobacter</taxon>
    </lineage>
</organism>
<gene>
    <name evidence="3" type="ORF">AHTJR_01040</name>
</gene>
<dbReference type="Gene3D" id="3.40.50.300">
    <property type="entry name" value="P-loop containing nucleotide triphosphate hydrolases"/>
    <property type="match status" value="2"/>
</dbReference>
<feature type="domain" description="RecF/RecN/SMC N-terminal" evidence="2">
    <location>
        <begin position="6"/>
        <end position="753"/>
    </location>
</feature>
<dbReference type="RefSeq" id="WP_089604136.1">
    <property type="nucleotide sequence ID" value="NZ_CP038009.1"/>
</dbReference>
<protein>
    <submittedName>
        <fullName evidence="3">AAA family ATPase</fullName>
    </submittedName>
</protein>
<sequence>MKNWKISKLQIQAFKAFTKIEFDFNKSSLITLEGPNGYGKTSTFDAIELLFTGKISRISDLYKLVMVETKKKFKDNLYWNKKSGEVDLKIKVELMNDHDDEKLFFVRMGFVNDLKVEINNKANNFDIFSLYKLDDFNSEPTENKLENNFFEQFFGESFCSNYSMLNYLHQGQSQFIFSKKITDRKKALEELIKTTEIKKRIDICNKVESKLTKQEKVQKVEIDEIDAKLKNILEKNISENEYDVIYKKISTQRTSPKWDDEEIFLQEADVNYNNFIKEIDLLIECCKRKEDIRIRNQNSAIEKFIIDNDSSLLLLVSIGKHISNFDNLQLINKRLLEVDQILLILDKDFNAISQEEITKLSSLGVFISDKLKENIIEKDKKLALLSEKKAKLLELNKMREDLFEKHKQSFGEDGTICALCGVDWGSVEKLIENIRVISDLYSKEIGSSTEDLSKVYLIISSELKLIKELYIKEKDAFLKDFNINLFTKLNISQNFFKTLNGLSSRLEKMAISYSSEYTDDDIELEIRKDKIISNLRGLKKIEGDVLPVGWEEAISVTFEKHKDFYDLMEDDLNHKKNYVNKKFKDFKDFELQQTKKLLKEKSDLYNANLNAKAKIIRLKKILIETERDYSSRIIANIELIFHIYSGRLIQNYQRGLGLFIDYAEGQQIRFCTAESSDHDATLAMSSGQLAALSLAFFLSLNRVYSENSLVLIDDPVQSLDEINIASLTDLLRCELKDRQLIISSHEDDISRYMRYRFERAGLSQVSIHMQSHNTDSVIQ</sequence>